<proteinExistence type="predicted"/>
<name>A0ABT8XKF2_9HYPH</name>
<organism evidence="1 2">
    <name type="scientific">Shinella curvata</name>
    <dbReference type="NCBI Taxonomy" id="1817964"/>
    <lineage>
        <taxon>Bacteria</taxon>
        <taxon>Pseudomonadati</taxon>
        <taxon>Pseudomonadota</taxon>
        <taxon>Alphaproteobacteria</taxon>
        <taxon>Hyphomicrobiales</taxon>
        <taxon>Rhizobiaceae</taxon>
        <taxon>Shinella</taxon>
    </lineage>
</organism>
<reference evidence="1" key="1">
    <citation type="submission" date="2022-04" db="EMBL/GenBank/DDBJ databases">
        <title>Shinella lacus sp. nov., a novel member of the genus Shinella from water.</title>
        <authorList>
            <person name="Deng Y."/>
        </authorList>
    </citation>
    <scope>NUCLEOTIDE SEQUENCE</scope>
    <source>
        <strain evidence="1">JCM 31239</strain>
    </source>
</reference>
<dbReference type="Proteomes" id="UP001177080">
    <property type="component" value="Unassembled WGS sequence"/>
</dbReference>
<gene>
    <name evidence="1" type="ORF">GB928_020940</name>
</gene>
<dbReference type="PANTHER" id="PTHR12042">
    <property type="entry name" value="LACTOSYLCERAMIDE 4-ALPHA-GALACTOSYLTRANSFERASE ALPHA- 1,4-GALACTOSYLTRANSFERASE"/>
    <property type="match status" value="1"/>
</dbReference>
<evidence type="ECO:0000313" key="1">
    <source>
        <dbReference type="EMBL" id="MDO6123665.1"/>
    </source>
</evidence>
<dbReference type="RefSeq" id="WP_244759597.1">
    <property type="nucleotide sequence ID" value="NZ_JALJCJ010000001.1"/>
</dbReference>
<keyword evidence="2" id="KW-1185">Reference proteome</keyword>
<evidence type="ECO:0008006" key="3">
    <source>
        <dbReference type="Google" id="ProtNLM"/>
    </source>
</evidence>
<dbReference type="InterPro" id="IPR029044">
    <property type="entry name" value="Nucleotide-diphossugar_trans"/>
</dbReference>
<dbReference type="SUPFAM" id="SSF53448">
    <property type="entry name" value="Nucleotide-diphospho-sugar transferases"/>
    <property type="match status" value="1"/>
</dbReference>
<dbReference type="InterPro" id="IPR051981">
    <property type="entry name" value="Glycosyltransf_32"/>
</dbReference>
<dbReference type="EMBL" id="WHSC02000009">
    <property type="protein sequence ID" value="MDO6123665.1"/>
    <property type="molecule type" value="Genomic_DNA"/>
</dbReference>
<accession>A0ABT8XKF2</accession>
<protein>
    <recommendedName>
        <fullName evidence="3">Alpha 1,4-glycosyltransferase</fullName>
    </recommendedName>
</protein>
<evidence type="ECO:0000313" key="2">
    <source>
        <dbReference type="Proteomes" id="UP001177080"/>
    </source>
</evidence>
<comment type="caution">
    <text evidence="1">The sequence shown here is derived from an EMBL/GenBank/DDBJ whole genome shotgun (WGS) entry which is preliminary data.</text>
</comment>
<sequence length="273" mass="30185">MSTSNTVATFWYGAPFGPIEQVSALSMLDAGHKLVVYTRGTIDGVPPGIDVRDAAEILDTGDIVRHRKTGSVALYSDLFRYALFNKTDHTWVDLDIVALRPLPMDKPYLFGYESADEVNGAVLRLPRQSPALAELSKFTVDTRGYPPTLQGLRRLKYVARSFGRGLPISQWPWGSLGPRALTHFLGKTGEISNALGIEAFYPVPFQQAARFATPDDLSLDSFPEPVLAVHLWGKALRQHISEHHGGRVPSGSFLEKAANHYATRFDFDISVLF</sequence>
<dbReference type="PANTHER" id="PTHR12042:SF21">
    <property type="entry name" value="ALPHA1,4-GALACTOSYLTRANSFERASE 1-RELATED"/>
    <property type="match status" value="1"/>
</dbReference>